<proteinExistence type="inferred from homology"/>
<dbReference type="OrthoDB" id="9787779at2"/>
<dbReference type="InterPro" id="IPR036188">
    <property type="entry name" value="FAD/NAD-bd_sf"/>
</dbReference>
<keyword evidence="5" id="KW-0560">Oxidoreductase</keyword>
<dbReference type="Pfam" id="PF00732">
    <property type="entry name" value="GMC_oxred_N"/>
    <property type="match status" value="1"/>
</dbReference>
<dbReference type="STRING" id="474950.SAMN05421771_1634"/>
<keyword evidence="3" id="KW-0285">Flavoprotein</keyword>
<dbReference type="AlphaFoldDB" id="A0A1I6M110"/>
<evidence type="ECO:0000259" key="8">
    <source>
        <dbReference type="Pfam" id="PF05199"/>
    </source>
</evidence>
<dbReference type="PANTHER" id="PTHR42784:SF1">
    <property type="entry name" value="PYRANOSE 2-OXIDASE"/>
    <property type="match status" value="1"/>
</dbReference>
<protein>
    <submittedName>
        <fullName evidence="9">Choline dehydrogenase</fullName>
    </submittedName>
</protein>
<feature type="domain" description="FAD-binding" evidence="7">
    <location>
        <begin position="7"/>
        <end position="36"/>
    </location>
</feature>
<dbReference type="InterPro" id="IPR000172">
    <property type="entry name" value="GMC_OxRdtase_N"/>
</dbReference>
<evidence type="ECO:0000313" key="9">
    <source>
        <dbReference type="EMBL" id="SFS09375.1"/>
    </source>
</evidence>
<evidence type="ECO:0000256" key="2">
    <source>
        <dbReference type="ARBA" id="ARBA00010790"/>
    </source>
</evidence>
<organism evidence="9 10">
    <name type="scientific">Granulicella pectinivorans</name>
    <dbReference type="NCBI Taxonomy" id="474950"/>
    <lineage>
        <taxon>Bacteria</taxon>
        <taxon>Pseudomonadati</taxon>
        <taxon>Acidobacteriota</taxon>
        <taxon>Terriglobia</taxon>
        <taxon>Terriglobales</taxon>
        <taxon>Acidobacteriaceae</taxon>
        <taxon>Granulicella</taxon>
    </lineage>
</organism>
<evidence type="ECO:0000259" key="6">
    <source>
        <dbReference type="Pfam" id="PF00732"/>
    </source>
</evidence>
<dbReference type="Proteomes" id="UP000199024">
    <property type="component" value="Unassembled WGS sequence"/>
</dbReference>
<evidence type="ECO:0000256" key="4">
    <source>
        <dbReference type="ARBA" id="ARBA00022827"/>
    </source>
</evidence>
<keyword evidence="10" id="KW-1185">Reference proteome</keyword>
<dbReference type="GO" id="GO:0071949">
    <property type="term" value="F:FAD binding"/>
    <property type="evidence" value="ECO:0007669"/>
    <property type="project" value="InterPro"/>
</dbReference>
<dbReference type="Gene3D" id="3.50.50.60">
    <property type="entry name" value="FAD/NAD(P)-binding domain"/>
    <property type="match status" value="2"/>
</dbReference>
<evidence type="ECO:0000256" key="3">
    <source>
        <dbReference type="ARBA" id="ARBA00022630"/>
    </source>
</evidence>
<dbReference type="GO" id="GO:0016614">
    <property type="term" value="F:oxidoreductase activity, acting on CH-OH group of donors"/>
    <property type="evidence" value="ECO:0007669"/>
    <property type="project" value="InterPro"/>
</dbReference>
<evidence type="ECO:0000259" key="7">
    <source>
        <dbReference type="Pfam" id="PF01494"/>
    </source>
</evidence>
<dbReference type="Pfam" id="PF01494">
    <property type="entry name" value="FAD_binding_3"/>
    <property type="match status" value="1"/>
</dbReference>
<feature type="domain" description="Glucose-methanol-choline oxidoreductase N-terminal" evidence="6">
    <location>
        <begin position="208"/>
        <end position="296"/>
    </location>
</feature>
<evidence type="ECO:0000256" key="1">
    <source>
        <dbReference type="ARBA" id="ARBA00001974"/>
    </source>
</evidence>
<dbReference type="RefSeq" id="WP_089838284.1">
    <property type="nucleotide sequence ID" value="NZ_FOZL01000001.1"/>
</dbReference>
<name>A0A1I6M110_9BACT</name>
<dbReference type="SUPFAM" id="SSF51905">
    <property type="entry name" value="FAD/NAD(P)-binding domain"/>
    <property type="match status" value="1"/>
</dbReference>
<evidence type="ECO:0000256" key="5">
    <source>
        <dbReference type="ARBA" id="ARBA00023002"/>
    </source>
</evidence>
<dbReference type="Pfam" id="PF05199">
    <property type="entry name" value="GMC_oxred_C"/>
    <property type="match status" value="1"/>
</dbReference>
<sequence>MTNEIFDVLIIGSGHAGGMAAKILTEQGISCLMLNAGPVADVGRDAQPKPAYELPYRGFKQPGKLEHVFQSNGFNEHVWVDEQEVPYTFDPANPYNWVRVRLFGGRSLFWSRQSFRLSNYELKGKSHDGFGEDWPIDEATLSPFYSRVEEIFQVEGALDGPPQMPDGNFVLDKSPWSEAMLRFGKAGQAYDMQICKQRRANGRDGLASSVNLLLPDAEKTGKLTSIANAVVREITRDKTTGQPNGVHFVDRLTGRELHVKARVIVVAAGTLETTRLLLNSGMANSSGLVGRYLMDQIYGPGVVCSVPEARGGKHAKNGLVGGGAIVPRFRNIKTKADGFLRGYAMNVTSSTGGLDARNFKAYGKELQSKMDEYYGSGFHMTMMGEVLGRYENHVRINKEKVDAWGIPVLHIETHYGENEINMSKDCAETGAAIAEAAGFEVLAKNPVPNPPGYSIHEVGTCRMGDDPKKSVVNKWGQSHDHKNLFLVDASVFTSAGWQNPTMTILALSMRASEYLAGEMKKGNV</sequence>
<comment type="similarity">
    <text evidence="2">Belongs to the GMC oxidoreductase family.</text>
</comment>
<dbReference type="InterPro" id="IPR051473">
    <property type="entry name" value="P2Ox-like"/>
</dbReference>
<keyword evidence="4" id="KW-0274">FAD</keyword>
<gene>
    <name evidence="9" type="ORF">SAMN05421771_1634</name>
</gene>
<comment type="cofactor">
    <cofactor evidence="1">
        <name>FAD</name>
        <dbReference type="ChEBI" id="CHEBI:57692"/>
    </cofactor>
</comment>
<dbReference type="InterPro" id="IPR002938">
    <property type="entry name" value="FAD-bd"/>
</dbReference>
<feature type="domain" description="Glucose-methanol-choline oxidoreductase C-terminal" evidence="8">
    <location>
        <begin position="391"/>
        <end position="507"/>
    </location>
</feature>
<accession>A0A1I6M110</accession>
<evidence type="ECO:0000313" key="10">
    <source>
        <dbReference type="Proteomes" id="UP000199024"/>
    </source>
</evidence>
<dbReference type="EMBL" id="FOZL01000001">
    <property type="protein sequence ID" value="SFS09375.1"/>
    <property type="molecule type" value="Genomic_DNA"/>
</dbReference>
<dbReference type="InterPro" id="IPR007867">
    <property type="entry name" value="GMC_OxRtase_C"/>
</dbReference>
<reference evidence="9 10" key="1">
    <citation type="submission" date="2016-10" db="EMBL/GenBank/DDBJ databases">
        <authorList>
            <person name="de Groot N.N."/>
        </authorList>
    </citation>
    <scope>NUCLEOTIDE SEQUENCE [LARGE SCALE GENOMIC DNA]</scope>
    <source>
        <strain evidence="9 10">DSM 21001</strain>
    </source>
</reference>
<dbReference type="SUPFAM" id="SSF54373">
    <property type="entry name" value="FAD-linked reductases, C-terminal domain"/>
    <property type="match status" value="1"/>
</dbReference>
<dbReference type="PANTHER" id="PTHR42784">
    <property type="entry name" value="PYRANOSE 2-OXIDASE"/>
    <property type="match status" value="1"/>
</dbReference>